<dbReference type="OrthoDB" id="9809248at2"/>
<name>E3H907_ILYPC</name>
<evidence type="ECO:0000256" key="7">
    <source>
        <dbReference type="ARBA" id="ARBA00023010"/>
    </source>
</evidence>
<dbReference type="eggNOG" id="COG0201">
    <property type="taxonomic scope" value="Bacteria"/>
</dbReference>
<keyword evidence="7 10" id="KW-0811">Translocation</keyword>
<evidence type="ECO:0000313" key="13">
    <source>
        <dbReference type="Proteomes" id="UP000006875"/>
    </source>
</evidence>
<dbReference type="InterPro" id="IPR002208">
    <property type="entry name" value="SecY/SEC61-alpha"/>
</dbReference>
<protein>
    <recommendedName>
        <fullName evidence="9 10">Protein translocase subunit SecY</fullName>
    </recommendedName>
</protein>
<evidence type="ECO:0000256" key="9">
    <source>
        <dbReference type="ARBA" id="ARBA00039733"/>
    </source>
</evidence>
<feature type="transmembrane region" description="Helical" evidence="10">
    <location>
        <begin position="210"/>
        <end position="232"/>
    </location>
</feature>
<accession>E3H907</accession>
<dbReference type="GO" id="GO:0005886">
    <property type="term" value="C:plasma membrane"/>
    <property type="evidence" value="ECO:0007669"/>
    <property type="project" value="UniProtKB-SubCell"/>
</dbReference>
<evidence type="ECO:0000256" key="6">
    <source>
        <dbReference type="ARBA" id="ARBA00022989"/>
    </source>
</evidence>
<dbReference type="SUPFAM" id="SSF103491">
    <property type="entry name" value="Preprotein translocase SecY subunit"/>
    <property type="match status" value="1"/>
</dbReference>
<feature type="transmembrane region" description="Helical" evidence="10">
    <location>
        <begin position="151"/>
        <end position="169"/>
    </location>
</feature>
<comment type="caution">
    <text evidence="10">Lacks conserved residue(s) required for the propagation of feature annotation.</text>
</comment>
<evidence type="ECO:0000256" key="1">
    <source>
        <dbReference type="ARBA" id="ARBA00004141"/>
    </source>
</evidence>
<dbReference type="NCBIfam" id="TIGR00967">
    <property type="entry name" value="3a0501s007"/>
    <property type="match status" value="1"/>
</dbReference>
<keyword evidence="10" id="KW-0997">Cell inner membrane</keyword>
<dbReference type="InterPro" id="IPR023201">
    <property type="entry name" value="SecY_dom_sf"/>
</dbReference>
<reference evidence="12 13" key="1">
    <citation type="journal article" date="2010" name="Stand. Genomic Sci.">
        <title>Complete genome sequence of Ilyobacter polytropus type strain (CuHbu1).</title>
        <authorList>
            <person name="Sikorski J."/>
            <person name="Chertkov O."/>
            <person name="Lapidus A."/>
            <person name="Nolan M."/>
            <person name="Lucas S."/>
            <person name="Del Rio T.G."/>
            <person name="Tice H."/>
            <person name="Cheng J.F."/>
            <person name="Tapia R."/>
            <person name="Han C."/>
            <person name="Goodwin L."/>
            <person name="Pitluck S."/>
            <person name="Liolios K."/>
            <person name="Ivanova N."/>
            <person name="Mavromatis K."/>
            <person name="Mikhailova N."/>
            <person name="Pati A."/>
            <person name="Chen A."/>
            <person name="Palaniappan K."/>
            <person name="Land M."/>
            <person name="Hauser L."/>
            <person name="Chang Y.J."/>
            <person name="Jeffries C.D."/>
            <person name="Brambilla E."/>
            <person name="Yasawong M."/>
            <person name="Rohde M."/>
            <person name="Pukall R."/>
            <person name="Spring S."/>
            <person name="Goker M."/>
            <person name="Woyke T."/>
            <person name="Bristow J."/>
            <person name="Eisen J.A."/>
            <person name="Markowitz V."/>
            <person name="Hugenholtz P."/>
            <person name="Kyrpides N.C."/>
            <person name="Klenk H.P."/>
        </authorList>
    </citation>
    <scope>NUCLEOTIDE SEQUENCE [LARGE SCALE GENOMIC DNA]</scope>
    <source>
        <strain evidence="13">ATCC 51220 / DSM 2926 / LMG 16218 / CuHBu1</strain>
    </source>
</reference>
<dbReference type="PRINTS" id="PR00303">
    <property type="entry name" value="SECYTRNLCASE"/>
</dbReference>
<feature type="transmembrane region" description="Helical" evidence="10">
    <location>
        <begin position="118"/>
        <end position="139"/>
    </location>
</feature>
<dbReference type="EMBL" id="CP002281">
    <property type="protein sequence ID" value="ADO83561.1"/>
    <property type="molecule type" value="Genomic_DNA"/>
</dbReference>
<sequence>MTLLERFNEKVNAIGKIPELKQKIIFTLLMFLIARVGTHIPAPGVDIDRLSSMTAQNDLLGYINMFSGGAFQRVSIFALGVMPYINASIVVSLLAVIIPKLEEIQKEGESGRNKVTQWTRYLTIVVAMIQGFGVCMWLQSAGLVTTPGFGFVTTTVTTLTAGTVFLMWVGEQISLKGVGNGISLLIFLNVISRMPSTVVQTVQNMKGSKFLIPILVIVAAFALITVAGIVIIQLGQRNIPVHYVGRGFSGKGGVAQSTYLPLKINTAGVMPVIFASVLMMIPSLIVNSLPADMPGRIMLGRLFTQTHPVYLITYAALIMFFSFFYTAIMFDPEKVADNLKQGGGTIPGIRPGEETVVYLENVVTKITWGGAAFLATVSVLPIAIFSSMGLPVFFGGTGIIIVVGVALDTVQQINAHLVMKEYKGFL</sequence>
<evidence type="ECO:0000256" key="3">
    <source>
        <dbReference type="ARBA" id="ARBA00022448"/>
    </source>
</evidence>
<dbReference type="FunFam" id="1.10.3370.10:FF:000001">
    <property type="entry name" value="Preprotein translocase subunit SecY"/>
    <property type="match status" value="1"/>
</dbReference>
<evidence type="ECO:0000256" key="10">
    <source>
        <dbReference type="HAMAP-Rule" id="MF_01465"/>
    </source>
</evidence>
<dbReference type="Pfam" id="PF00344">
    <property type="entry name" value="SecY"/>
    <property type="match status" value="1"/>
</dbReference>
<feature type="transmembrane region" description="Helical" evidence="10">
    <location>
        <begin position="392"/>
        <end position="410"/>
    </location>
</feature>
<keyword evidence="4 10" id="KW-0812">Transmembrane</keyword>
<comment type="similarity">
    <text evidence="2 10 11">Belongs to the SecY/SEC61-alpha family.</text>
</comment>
<organism evidence="12 13">
    <name type="scientific">Ilyobacter polytropus (strain ATCC 51220 / DSM 2926 / LMG 16218 / CuHBu1)</name>
    <dbReference type="NCBI Taxonomy" id="572544"/>
    <lineage>
        <taxon>Bacteria</taxon>
        <taxon>Fusobacteriati</taxon>
        <taxon>Fusobacteriota</taxon>
        <taxon>Fusobacteriia</taxon>
        <taxon>Fusobacteriales</taxon>
        <taxon>Fusobacteriaceae</taxon>
        <taxon>Ilyobacter</taxon>
    </lineage>
</organism>
<feature type="transmembrane region" description="Helical" evidence="10">
    <location>
        <begin position="309"/>
        <end position="330"/>
    </location>
</feature>
<feature type="transmembrane region" description="Helical" evidence="10">
    <location>
        <begin position="269"/>
        <end position="289"/>
    </location>
</feature>
<evidence type="ECO:0000256" key="8">
    <source>
        <dbReference type="ARBA" id="ARBA00023136"/>
    </source>
</evidence>
<dbReference type="InterPro" id="IPR026593">
    <property type="entry name" value="SecY"/>
</dbReference>
<comment type="subunit">
    <text evidence="10">Component of the Sec protein translocase complex. Heterotrimer consisting of SecY, SecE and SecG subunits. The heterotrimers can form oligomers, although 1 heterotrimer is thought to be able to translocate proteins. Interacts with the ribosome. Interacts with SecDF, and other proteins may be involved. Interacts with SecA.</text>
</comment>
<keyword evidence="6 10" id="KW-1133">Transmembrane helix</keyword>
<evidence type="ECO:0000256" key="2">
    <source>
        <dbReference type="ARBA" id="ARBA00005751"/>
    </source>
</evidence>
<dbReference type="AlphaFoldDB" id="E3H907"/>
<dbReference type="HAMAP" id="MF_01465">
    <property type="entry name" value="SecY"/>
    <property type="match status" value="1"/>
</dbReference>
<evidence type="ECO:0000256" key="4">
    <source>
        <dbReference type="ARBA" id="ARBA00022692"/>
    </source>
</evidence>
<dbReference type="GO" id="GO:0065002">
    <property type="term" value="P:intracellular protein transmembrane transport"/>
    <property type="evidence" value="ECO:0007669"/>
    <property type="project" value="UniProtKB-UniRule"/>
</dbReference>
<dbReference type="PROSITE" id="PS00756">
    <property type="entry name" value="SECY_2"/>
    <property type="match status" value="1"/>
</dbReference>
<comment type="function">
    <text evidence="10">The central subunit of the protein translocation channel SecYEG. Consists of two halves formed by TMs 1-5 and 6-10. These two domains form a lateral gate at the front which open onto the bilayer between TMs 2 and 7, and are clamped together by SecE at the back. The channel is closed by both a pore ring composed of hydrophobic SecY resides and a short helix (helix 2A) on the extracellular side of the membrane which forms a plug. The plug probably moves laterally to allow the channel to open. The ring and the pore may move independently.</text>
</comment>
<dbReference type="RefSeq" id="WP_013388224.1">
    <property type="nucleotide sequence ID" value="NC_014632.1"/>
</dbReference>
<dbReference type="GO" id="GO:0043952">
    <property type="term" value="P:protein transport by the Sec complex"/>
    <property type="evidence" value="ECO:0007669"/>
    <property type="project" value="UniProtKB-UniRule"/>
</dbReference>
<feature type="transmembrane region" description="Helical" evidence="10">
    <location>
        <begin position="74"/>
        <end position="98"/>
    </location>
</feature>
<comment type="subcellular location">
    <subcellularLocation>
        <location evidence="10">Cell inner membrane</location>
        <topology evidence="10">Multi-pass membrane protein</topology>
    </subcellularLocation>
    <subcellularLocation>
        <location evidence="1">Membrane</location>
        <topology evidence="1">Multi-pass membrane protein</topology>
    </subcellularLocation>
</comment>
<dbReference type="STRING" id="572544.Ilyop_1790"/>
<keyword evidence="8 10" id="KW-0472">Membrane</keyword>
<dbReference type="Proteomes" id="UP000006875">
    <property type="component" value="Chromosome"/>
</dbReference>
<dbReference type="GO" id="GO:0006605">
    <property type="term" value="P:protein targeting"/>
    <property type="evidence" value="ECO:0007669"/>
    <property type="project" value="UniProtKB-UniRule"/>
</dbReference>
<dbReference type="InterPro" id="IPR030659">
    <property type="entry name" value="SecY_CS"/>
</dbReference>
<dbReference type="KEGG" id="ipo:Ilyop_1790"/>
<feature type="transmembrane region" description="Helical" evidence="10">
    <location>
        <begin position="366"/>
        <end position="386"/>
    </location>
</feature>
<keyword evidence="3 10" id="KW-0813">Transport</keyword>
<dbReference type="HOGENOM" id="CLU_030313_0_2_0"/>
<dbReference type="PIRSF" id="PIRSF004557">
    <property type="entry name" value="SecY"/>
    <property type="match status" value="1"/>
</dbReference>
<evidence type="ECO:0000256" key="11">
    <source>
        <dbReference type="RuleBase" id="RU004349"/>
    </source>
</evidence>
<feature type="transmembrane region" description="Helical" evidence="10">
    <location>
        <begin position="24"/>
        <end position="42"/>
    </location>
</feature>
<dbReference type="Gene3D" id="1.10.3370.10">
    <property type="entry name" value="SecY subunit domain"/>
    <property type="match status" value="1"/>
</dbReference>
<dbReference type="PANTHER" id="PTHR10906">
    <property type="entry name" value="SECY/SEC61-ALPHA FAMILY MEMBER"/>
    <property type="match status" value="1"/>
</dbReference>
<keyword evidence="10" id="KW-1003">Cell membrane</keyword>
<evidence type="ECO:0000313" key="12">
    <source>
        <dbReference type="EMBL" id="ADO83561.1"/>
    </source>
</evidence>
<keyword evidence="13" id="KW-1185">Reference proteome</keyword>
<gene>
    <name evidence="10" type="primary">secY</name>
    <name evidence="12" type="ordered locus">Ilyop_1790</name>
</gene>
<keyword evidence="5 10" id="KW-0653">Protein transport</keyword>
<evidence type="ECO:0000256" key="5">
    <source>
        <dbReference type="ARBA" id="ARBA00022927"/>
    </source>
</evidence>
<proteinExistence type="inferred from homology"/>